<keyword evidence="1" id="KW-0472">Membrane</keyword>
<dbReference type="AlphaFoldDB" id="A0A1E7YTH3"/>
<evidence type="ECO:0000313" key="4">
    <source>
        <dbReference type="Proteomes" id="UP000175616"/>
    </source>
</evidence>
<proteinExistence type="predicted"/>
<reference evidence="4 5" key="1">
    <citation type="submission" date="2016-06" db="EMBL/GenBank/DDBJ databases">
        <title>Gene turnover analysis identifies the evolutionary adaptation of the extremophile Acidithiobacillus caldus.</title>
        <authorList>
            <person name="Zhang X."/>
        </authorList>
    </citation>
    <scope>NUCLEOTIDE SEQUENCE [LARGE SCALE GENOMIC DNA]</scope>
    <source>
        <strain evidence="2 4">DX</strain>
        <strain evidence="3 5">S1</strain>
    </source>
</reference>
<comment type="caution">
    <text evidence="3">The sequence shown here is derived from an EMBL/GenBank/DDBJ whole genome shotgun (WGS) entry which is preliminary data.</text>
</comment>
<organism evidence="3 5">
    <name type="scientific">Acidithiobacillus caldus</name>
    <dbReference type="NCBI Taxonomy" id="33059"/>
    <lineage>
        <taxon>Bacteria</taxon>
        <taxon>Pseudomonadati</taxon>
        <taxon>Pseudomonadota</taxon>
        <taxon>Acidithiobacillia</taxon>
        <taxon>Acidithiobacillales</taxon>
        <taxon>Acidithiobacillaceae</taxon>
        <taxon>Acidithiobacillus</taxon>
    </lineage>
</organism>
<dbReference type="EMBL" id="LZYE01000184">
    <property type="protein sequence ID" value="OFC35966.1"/>
    <property type="molecule type" value="Genomic_DNA"/>
</dbReference>
<feature type="transmembrane region" description="Helical" evidence="1">
    <location>
        <begin position="31"/>
        <end position="54"/>
    </location>
</feature>
<dbReference type="Proteomes" id="UP000175707">
    <property type="component" value="Unassembled WGS sequence"/>
</dbReference>
<dbReference type="GeneID" id="92931294"/>
<dbReference type="PATRIC" id="fig|33059.14.peg.1973"/>
<name>A0A1E7YTH3_9PROT</name>
<dbReference type="Proteomes" id="UP000175616">
    <property type="component" value="Unassembled WGS sequence"/>
</dbReference>
<keyword evidence="1" id="KW-0812">Transmembrane</keyword>
<dbReference type="OMA" id="KMIALYL"/>
<accession>A0A1E7YTH3</accession>
<evidence type="ECO:0000313" key="3">
    <source>
        <dbReference type="EMBL" id="OFC52355.1"/>
    </source>
</evidence>
<dbReference type="RefSeq" id="WP_014002819.1">
    <property type="nucleotide sequence ID" value="NZ_CP026328.2"/>
</dbReference>
<dbReference type="EMBL" id="LZYH01000786">
    <property type="protein sequence ID" value="OFC52355.1"/>
    <property type="molecule type" value="Genomic_DNA"/>
</dbReference>
<evidence type="ECO:0000313" key="2">
    <source>
        <dbReference type="EMBL" id="OFC35966.1"/>
    </source>
</evidence>
<evidence type="ECO:0000313" key="5">
    <source>
        <dbReference type="Proteomes" id="UP000175707"/>
    </source>
</evidence>
<evidence type="ECO:0000256" key="1">
    <source>
        <dbReference type="SAM" id="Phobius"/>
    </source>
</evidence>
<sequence length="74" mass="8426">MARISDGLELKEILRTIGTARTPLGGSMKMIALYLAFIVSLLVPMGVLLIYWLWRHGSKIQEERRTLGLKDWVV</sequence>
<keyword evidence="1" id="KW-1133">Transmembrane helix</keyword>
<gene>
    <name evidence="2" type="ORF">BAE27_06945</name>
    <name evidence="3" type="ORF">BAE30_12170</name>
</gene>
<protein>
    <submittedName>
        <fullName evidence="3">Uncharacterized protein</fullName>
    </submittedName>
</protein>